<evidence type="ECO:0000313" key="7">
    <source>
        <dbReference type="Proteomes" id="UP001165074"/>
    </source>
</evidence>
<dbReference type="SUPFAM" id="SSF46689">
    <property type="entry name" value="Homeodomain-like"/>
    <property type="match status" value="1"/>
</dbReference>
<feature type="DNA-binding region" description="H-T-H motif" evidence="4">
    <location>
        <begin position="37"/>
        <end position="56"/>
    </location>
</feature>
<evidence type="ECO:0000313" key="6">
    <source>
        <dbReference type="EMBL" id="GLY86292.1"/>
    </source>
</evidence>
<dbReference type="InterPro" id="IPR036271">
    <property type="entry name" value="Tet_transcr_reg_TetR-rel_C_sf"/>
</dbReference>
<evidence type="ECO:0000259" key="5">
    <source>
        <dbReference type="PROSITE" id="PS50977"/>
    </source>
</evidence>
<protein>
    <submittedName>
        <fullName evidence="6">TetR family transcriptional regulator</fullName>
    </submittedName>
</protein>
<accession>A0A9W6S5W3</accession>
<proteinExistence type="predicted"/>
<evidence type="ECO:0000256" key="1">
    <source>
        <dbReference type="ARBA" id="ARBA00023015"/>
    </source>
</evidence>
<gene>
    <name evidence="6" type="ORF">Airi02_042210</name>
</gene>
<dbReference type="InterPro" id="IPR001647">
    <property type="entry name" value="HTH_TetR"/>
</dbReference>
<evidence type="ECO:0000256" key="3">
    <source>
        <dbReference type="ARBA" id="ARBA00023163"/>
    </source>
</evidence>
<organism evidence="6 7">
    <name type="scientific">Actinoallomurus iriomotensis</name>
    <dbReference type="NCBI Taxonomy" id="478107"/>
    <lineage>
        <taxon>Bacteria</taxon>
        <taxon>Bacillati</taxon>
        <taxon>Actinomycetota</taxon>
        <taxon>Actinomycetes</taxon>
        <taxon>Streptosporangiales</taxon>
        <taxon>Thermomonosporaceae</taxon>
        <taxon>Actinoallomurus</taxon>
    </lineage>
</organism>
<feature type="domain" description="HTH tetR-type" evidence="5">
    <location>
        <begin position="15"/>
        <end position="74"/>
    </location>
</feature>
<dbReference type="EMBL" id="BSTK01000005">
    <property type="protein sequence ID" value="GLY86292.1"/>
    <property type="molecule type" value="Genomic_DNA"/>
</dbReference>
<dbReference type="Proteomes" id="UP001165074">
    <property type="component" value="Unassembled WGS sequence"/>
</dbReference>
<dbReference type="GO" id="GO:0000976">
    <property type="term" value="F:transcription cis-regulatory region binding"/>
    <property type="evidence" value="ECO:0007669"/>
    <property type="project" value="TreeGrafter"/>
</dbReference>
<dbReference type="InterPro" id="IPR050109">
    <property type="entry name" value="HTH-type_TetR-like_transc_reg"/>
</dbReference>
<dbReference type="PANTHER" id="PTHR30055">
    <property type="entry name" value="HTH-TYPE TRANSCRIPTIONAL REGULATOR RUTR"/>
    <property type="match status" value="1"/>
</dbReference>
<dbReference type="InterPro" id="IPR009057">
    <property type="entry name" value="Homeodomain-like_sf"/>
</dbReference>
<dbReference type="PROSITE" id="PS50977">
    <property type="entry name" value="HTH_TETR_2"/>
    <property type="match status" value="1"/>
</dbReference>
<sequence length="191" mass="20858">MTGDRGAAPMRADARRNRERVLKAAEDVFAEQGIAVPLDEIARRAGVGAGTVYRHFPTKEALFEAVIAGRVEALLADADRLLADEDPGTAFFHFFVHKVRQASLNKALSDALEASRGVRYGSPRTHESFWGLVDDLLAGAQRAGAVRPDLDRDDVRALMVGCIRAVDQVTDPAKADHLIQVMTDGMRVKHE</sequence>
<keyword evidence="7" id="KW-1185">Reference proteome</keyword>
<comment type="caution">
    <text evidence="6">The sequence shown here is derived from an EMBL/GenBank/DDBJ whole genome shotgun (WGS) entry which is preliminary data.</text>
</comment>
<dbReference type="Pfam" id="PF00440">
    <property type="entry name" value="TetR_N"/>
    <property type="match status" value="1"/>
</dbReference>
<dbReference type="PRINTS" id="PR00455">
    <property type="entry name" value="HTHTETR"/>
</dbReference>
<reference evidence="6" key="1">
    <citation type="submission" date="2023-03" db="EMBL/GenBank/DDBJ databases">
        <title>Actinoallomurus iriomotensis NBRC 103684.</title>
        <authorList>
            <person name="Ichikawa N."/>
            <person name="Sato H."/>
            <person name="Tonouchi N."/>
        </authorList>
    </citation>
    <scope>NUCLEOTIDE SEQUENCE</scope>
    <source>
        <strain evidence="6">NBRC 103684</strain>
    </source>
</reference>
<dbReference type="RefSeq" id="WP_285574088.1">
    <property type="nucleotide sequence ID" value="NZ_BSTK01000005.1"/>
</dbReference>
<dbReference type="PANTHER" id="PTHR30055:SF234">
    <property type="entry name" value="HTH-TYPE TRANSCRIPTIONAL REGULATOR BETI"/>
    <property type="match status" value="1"/>
</dbReference>
<evidence type="ECO:0000256" key="4">
    <source>
        <dbReference type="PROSITE-ProRule" id="PRU00335"/>
    </source>
</evidence>
<dbReference type="Pfam" id="PF21597">
    <property type="entry name" value="TetR_C_43"/>
    <property type="match status" value="1"/>
</dbReference>
<evidence type="ECO:0000256" key="2">
    <source>
        <dbReference type="ARBA" id="ARBA00023125"/>
    </source>
</evidence>
<dbReference type="InterPro" id="IPR049445">
    <property type="entry name" value="TetR_SbtR-like_C"/>
</dbReference>
<dbReference type="SUPFAM" id="SSF48498">
    <property type="entry name" value="Tetracyclin repressor-like, C-terminal domain"/>
    <property type="match status" value="1"/>
</dbReference>
<keyword evidence="1" id="KW-0805">Transcription regulation</keyword>
<name>A0A9W6S5W3_9ACTN</name>
<keyword evidence="3" id="KW-0804">Transcription</keyword>
<dbReference type="GO" id="GO:0003700">
    <property type="term" value="F:DNA-binding transcription factor activity"/>
    <property type="evidence" value="ECO:0007669"/>
    <property type="project" value="TreeGrafter"/>
</dbReference>
<dbReference type="Gene3D" id="1.10.357.10">
    <property type="entry name" value="Tetracycline Repressor, domain 2"/>
    <property type="match status" value="1"/>
</dbReference>
<dbReference type="AlphaFoldDB" id="A0A9W6S5W3"/>
<keyword evidence="2 4" id="KW-0238">DNA-binding</keyword>